<dbReference type="PRINTS" id="PR00377">
    <property type="entry name" value="IMPHPHTASES"/>
</dbReference>
<feature type="binding site" evidence="5">
    <location>
        <position position="68"/>
    </location>
    <ligand>
        <name>Mg(2+)</name>
        <dbReference type="ChEBI" id="CHEBI:18420"/>
        <label>1</label>
        <note>catalytic</note>
    </ligand>
</feature>
<dbReference type="Pfam" id="PF00459">
    <property type="entry name" value="Inositol_P"/>
    <property type="match status" value="1"/>
</dbReference>
<dbReference type="Gene3D" id="3.40.190.80">
    <property type="match status" value="1"/>
</dbReference>
<gene>
    <name evidence="6" type="ORF">RB602_00545</name>
</gene>
<organism evidence="6 7">
    <name type="scientific">Alterisphingorhabdus coralli</name>
    <dbReference type="NCBI Taxonomy" id="3071408"/>
    <lineage>
        <taxon>Bacteria</taxon>
        <taxon>Pseudomonadati</taxon>
        <taxon>Pseudomonadota</taxon>
        <taxon>Alphaproteobacteria</taxon>
        <taxon>Sphingomonadales</taxon>
        <taxon>Sphingomonadaceae</taxon>
        <taxon>Alterisphingorhabdus (ex Yan et al. 2024)</taxon>
    </lineage>
</organism>
<dbReference type="RefSeq" id="WP_317081975.1">
    <property type="nucleotide sequence ID" value="NZ_CP136594.1"/>
</dbReference>
<evidence type="ECO:0000256" key="3">
    <source>
        <dbReference type="ARBA" id="ARBA00022801"/>
    </source>
</evidence>
<evidence type="ECO:0000313" key="7">
    <source>
        <dbReference type="Proteomes" id="UP001302429"/>
    </source>
</evidence>
<evidence type="ECO:0000256" key="1">
    <source>
        <dbReference type="ARBA" id="ARBA00009759"/>
    </source>
</evidence>
<proteinExistence type="inferred from homology"/>
<sequence length="280" mass="29615">MPGIDRASLADVLKQAGALAMQGFDPGRTGSGWEKAPNQPVTESDIAVDRFLRDALGDLDPHAGWLSEESHARPAEGRGAGVWIVDPIDGTRDFIRGRPGWALSVAYCVDGQPQLGALYAPARAELWLAEAGSGAQRNGKTIIASRQEALIGARVPTAQLAKVDRALVAVDKPNSIALRMAMVAADEADLVATLRWGHAWDVAAALLIAQESGALCTDALGKAMDFKDSDAPIFGLLCSAKGIHQAARAHLESRAQTVLDSHPHGLSAAAMRRHEDSDRV</sequence>
<dbReference type="InterPro" id="IPR020583">
    <property type="entry name" value="Inositol_monoP_metal-BS"/>
</dbReference>
<dbReference type="PANTHER" id="PTHR20854:SF4">
    <property type="entry name" value="INOSITOL-1-MONOPHOSPHATASE-RELATED"/>
    <property type="match status" value="1"/>
</dbReference>
<comment type="similarity">
    <text evidence="1">Belongs to the inositol monophosphatase superfamily.</text>
</comment>
<dbReference type="GO" id="GO:0007165">
    <property type="term" value="P:signal transduction"/>
    <property type="evidence" value="ECO:0007669"/>
    <property type="project" value="TreeGrafter"/>
</dbReference>
<dbReference type="GO" id="GO:0008934">
    <property type="term" value="F:inositol monophosphate 1-phosphatase activity"/>
    <property type="evidence" value="ECO:0007669"/>
    <property type="project" value="TreeGrafter"/>
</dbReference>
<dbReference type="GO" id="GO:0006020">
    <property type="term" value="P:inositol metabolic process"/>
    <property type="evidence" value="ECO:0007669"/>
    <property type="project" value="TreeGrafter"/>
</dbReference>
<dbReference type="SUPFAM" id="SSF56655">
    <property type="entry name" value="Carbohydrate phosphatase"/>
    <property type="match status" value="1"/>
</dbReference>
<feature type="binding site" evidence="5">
    <location>
        <position position="89"/>
    </location>
    <ligand>
        <name>Mg(2+)</name>
        <dbReference type="ChEBI" id="CHEBI:18420"/>
        <label>1</label>
        <note>catalytic</note>
    </ligand>
</feature>
<feature type="binding site" evidence="5">
    <location>
        <position position="201"/>
    </location>
    <ligand>
        <name>Mg(2+)</name>
        <dbReference type="ChEBI" id="CHEBI:18420"/>
        <label>1</label>
        <note>catalytic</note>
    </ligand>
</feature>
<dbReference type="KEGG" id="acoa:RB602_00545"/>
<dbReference type="EMBL" id="CP136594">
    <property type="protein sequence ID" value="WOE75241.1"/>
    <property type="molecule type" value="Genomic_DNA"/>
</dbReference>
<feature type="binding site" evidence="5">
    <location>
        <position position="88"/>
    </location>
    <ligand>
        <name>Mg(2+)</name>
        <dbReference type="ChEBI" id="CHEBI:18420"/>
        <label>1</label>
        <note>catalytic</note>
    </ligand>
</feature>
<evidence type="ECO:0000313" key="6">
    <source>
        <dbReference type="EMBL" id="WOE75241.1"/>
    </source>
</evidence>
<evidence type="ECO:0000256" key="4">
    <source>
        <dbReference type="ARBA" id="ARBA00022842"/>
    </source>
</evidence>
<dbReference type="PANTHER" id="PTHR20854">
    <property type="entry name" value="INOSITOL MONOPHOSPHATASE"/>
    <property type="match status" value="1"/>
</dbReference>
<keyword evidence="4 5" id="KW-0460">Magnesium</keyword>
<dbReference type="Gene3D" id="3.30.540.10">
    <property type="entry name" value="Fructose-1,6-Bisphosphatase, subunit A, domain 1"/>
    <property type="match status" value="1"/>
</dbReference>
<keyword evidence="2 5" id="KW-0479">Metal-binding</keyword>
<dbReference type="Proteomes" id="UP001302429">
    <property type="component" value="Chromosome"/>
</dbReference>
<protein>
    <submittedName>
        <fullName evidence="6">Inositol monophosphatase family protein</fullName>
    </submittedName>
</protein>
<comment type="cofactor">
    <cofactor evidence="5">
        <name>Mg(2+)</name>
        <dbReference type="ChEBI" id="CHEBI:18420"/>
    </cofactor>
</comment>
<keyword evidence="7" id="KW-1185">Reference proteome</keyword>
<dbReference type="AlphaFoldDB" id="A0AA97F7A1"/>
<dbReference type="PROSITE" id="PS00630">
    <property type="entry name" value="IMP_2"/>
    <property type="match status" value="1"/>
</dbReference>
<accession>A0AA97F7A1</accession>
<evidence type="ECO:0000256" key="5">
    <source>
        <dbReference type="PIRSR" id="PIRSR600760-2"/>
    </source>
</evidence>
<evidence type="ECO:0000256" key="2">
    <source>
        <dbReference type="ARBA" id="ARBA00022723"/>
    </source>
</evidence>
<dbReference type="InterPro" id="IPR020550">
    <property type="entry name" value="Inositol_monophosphatase_CS"/>
</dbReference>
<dbReference type="GO" id="GO:0046854">
    <property type="term" value="P:phosphatidylinositol phosphate biosynthetic process"/>
    <property type="evidence" value="ECO:0007669"/>
    <property type="project" value="InterPro"/>
</dbReference>
<dbReference type="PROSITE" id="PS00629">
    <property type="entry name" value="IMP_1"/>
    <property type="match status" value="1"/>
</dbReference>
<dbReference type="GO" id="GO:0046872">
    <property type="term" value="F:metal ion binding"/>
    <property type="evidence" value="ECO:0007669"/>
    <property type="project" value="UniProtKB-KW"/>
</dbReference>
<reference evidence="6 7" key="1">
    <citation type="submission" date="2023-10" db="EMBL/GenBank/DDBJ databases">
        <title>Complete genome sequence of a Sphingomonadaceae bacterium.</title>
        <authorList>
            <person name="Yan C."/>
        </authorList>
    </citation>
    <scope>NUCLEOTIDE SEQUENCE [LARGE SCALE GENOMIC DNA]</scope>
    <source>
        <strain evidence="6 7">SCSIO 66989</strain>
    </source>
</reference>
<dbReference type="InterPro" id="IPR000760">
    <property type="entry name" value="Inositol_monophosphatase-like"/>
</dbReference>
<feature type="binding site" evidence="5">
    <location>
        <position position="86"/>
    </location>
    <ligand>
        <name>Mg(2+)</name>
        <dbReference type="ChEBI" id="CHEBI:18420"/>
        <label>1</label>
        <note>catalytic</note>
    </ligand>
</feature>
<keyword evidence="3" id="KW-0378">Hydrolase</keyword>
<name>A0AA97F7A1_9SPHN</name>